<dbReference type="EMBL" id="JBIAWJ010000011">
    <property type="protein sequence ID" value="MFF4524086.1"/>
    <property type="molecule type" value="Genomic_DNA"/>
</dbReference>
<dbReference type="Gene3D" id="1.10.132.100">
    <property type="match status" value="1"/>
</dbReference>
<dbReference type="RefSeq" id="WP_387888685.1">
    <property type="nucleotide sequence ID" value="NZ_JBIAWJ010000011.1"/>
</dbReference>
<dbReference type="InterPro" id="IPR013381">
    <property type="entry name" value="CRISPR-assoc_prot_Cse1"/>
</dbReference>
<dbReference type="Proteomes" id="UP001602058">
    <property type="component" value="Unassembled WGS sequence"/>
</dbReference>
<feature type="coiled-coil region" evidence="1">
    <location>
        <begin position="491"/>
        <end position="518"/>
    </location>
</feature>
<sequence length="582" mass="63963">MRRLPDRTTRSTPDRSVRQVTQEVIMQFNLATEPWIPVLRQQGQVAQVSLQTALLDAHKIQSLVPPIPTMVPALLRQVLLPVTLHALGAPRSPDEWQRRFAQGQFSTVQQEELRSYLLQEHLDDLDLLSTTRPFAQVAELTATNNETKPTSLLMPGVASGNNVPLFSALTEADTPELTPAEAALWLLHTHCWDTAAIKTGAKGDPQVKAGKTTGNPTGPLGQLGVIVPMGRTLYETLILNQPYRYDGLATADRPHWAAATEKYPLLPGETDARTPQWSTRAPRGEMDLMTWQSRRIRLIPANTPDGIRITSVVVSAGDRLENTPEYEPHTAWTCTAKPAAGRPPQRPRRHLSGRSAWQGLDTLLALALPTDGDGRYTSVLLRQIGELEAEGHLPPGYPLRLATYGLEYGNQSAVVENAITDSMPLPTASLAAENSDVRAALLEAAGQADRASRATDRLLMDLRRAGGGEPLPRDKGNRPSQRLLYTLDPSMRLLLAQLRDVGDDIDLLEEEMTQWETTAWRAAWSLAEQLLVSAPPQAFGGRDSKEGTFRTALAERGLRSALYAVFPRAAEARRLPTEVTTP</sequence>
<dbReference type="Pfam" id="PF09481">
    <property type="entry name" value="CRISPR_Cse1"/>
    <property type="match status" value="1"/>
</dbReference>
<evidence type="ECO:0000256" key="1">
    <source>
        <dbReference type="SAM" id="Coils"/>
    </source>
</evidence>
<organism evidence="2 3">
    <name type="scientific">Streptomyces bluensis</name>
    <dbReference type="NCBI Taxonomy" id="33897"/>
    <lineage>
        <taxon>Bacteria</taxon>
        <taxon>Bacillati</taxon>
        <taxon>Actinomycetota</taxon>
        <taxon>Actinomycetes</taxon>
        <taxon>Kitasatosporales</taxon>
        <taxon>Streptomycetaceae</taxon>
        <taxon>Streptomyces</taxon>
    </lineage>
</organism>
<keyword evidence="1" id="KW-0175">Coiled coil</keyword>
<comment type="caution">
    <text evidence="2">The sequence shown here is derived from an EMBL/GenBank/DDBJ whole genome shotgun (WGS) entry which is preliminary data.</text>
</comment>
<proteinExistence type="predicted"/>
<name>A0ABW6UKX3_9ACTN</name>
<protein>
    <submittedName>
        <fullName evidence="2">Type I-E CRISPR-associated protein Cse1/CasA</fullName>
    </submittedName>
</protein>
<gene>
    <name evidence="2" type="primary">casA</name>
    <name evidence="2" type="synonym">cse1</name>
    <name evidence="2" type="ORF">ACFY1D_22100</name>
</gene>
<evidence type="ECO:0000313" key="2">
    <source>
        <dbReference type="EMBL" id="MFF4524086.1"/>
    </source>
</evidence>
<evidence type="ECO:0000313" key="3">
    <source>
        <dbReference type="Proteomes" id="UP001602058"/>
    </source>
</evidence>
<reference evidence="2 3" key="1">
    <citation type="submission" date="2024-10" db="EMBL/GenBank/DDBJ databases">
        <title>The Natural Products Discovery Center: Release of the First 8490 Sequenced Strains for Exploring Actinobacteria Biosynthetic Diversity.</title>
        <authorList>
            <person name="Kalkreuter E."/>
            <person name="Kautsar S.A."/>
            <person name="Yang D."/>
            <person name="Bader C.D."/>
            <person name="Teijaro C.N."/>
            <person name="Fluegel L."/>
            <person name="Davis C.M."/>
            <person name="Simpson J.R."/>
            <person name="Lauterbach L."/>
            <person name="Steele A.D."/>
            <person name="Gui C."/>
            <person name="Meng S."/>
            <person name="Li G."/>
            <person name="Viehrig K."/>
            <person name="Ye F."/>
            <person name="Su P."/>
            <person name="Kiefer A.F."/>
            <person name="Nichols A."/>
            <person name="Cepeda A.J."/>
            <person name="Yan W."/>
            <person name="Fan B."/>
            <person name="Jiang Y."/>
            <person name="Adhikari A."/>
            <person name="Zheng C.-J."/>
            <person name="Schuster L."/>
            <person name="Cowan T.M."/>
            <person name="Smanski M.J."/>
            <person name="Chevrette M.G."/>
            <person name="De Carvalho L.P.S."/>
            <person name="Shen B."/>
        </authorList>
    </citation>
    <scope>NUCLEOTIDE SEQUENCE [LARGE SCALE GENOMIC DNA]</scope>
    <source>
        <strain evidence="2 3">NPDC001390</strain>
    </source>
</reference>
<accession>A0ABW6UKX3</accession>
<dbReference type="NCBIfam" id="TIGR02547">
    <property type="entry name" value="casA_cse1"/>
    <property type="match status" value="1"/>
</dbReference>
<keyword evidence="3" id="KW-1185">Reference proteome</keyword>